<evidence type="ECO:0000313" key="3">
    <source>
        <dbReference type="Proteomes" id="UP000823775"/>
    </source>
</evidence>
<evidence type="ECO:0000313" key="2">
    <source>
        <dbReference type="EMBL" id="MCD7461121.1"/>
    </source>
</evidence>
<dbReference type="PANTHER" id="PTHR31065">
    <property type="entry name" value="PLATZ TRANSCRIPTION FACTOR FAMILY PROTEIN"/>
    <property type="match status" value="1"/>
</dbReference>
<dbReference type="PANTHER" id="PTHR31065:SF35">
    <property type="entry name" value="PLATZ TRANSCRIPTION FACTOR FAMILY PROTEIN"/>
    <property type="match status" value="1"/>
</dbReference>
<keyword evidence="3" id="KW-1185">Reference proteome</keyword>
<evidence type="ECO:0000256" key="1">
    <source>
        <dbReference type="SAM" id="MobiDB-lite"/>
    </source>
</evidence>
<organism evidence="2 3">
    <name type="scientific">Datura stramonium</name>
    <name type="common">Jimsonweed</name>
    <name type="synonym">Common thornapple</name>
    <dbReference type="NCBI Taxonomy" id="4076"/>
    <lineage>
        <taxon>Eukaryota</taxon>
        <taxon>Viridiplantae</taxon>
        <taxon>Streptophyta</taxon>
        <taxon>Embryophyta</taxon>
        <taxon>Tracheophyta</taxon>
        <taxon>Spermatophyta</taxon>
        <taxon>Magnoliopsida</taxon>
        <taxon>eudicotyledons</taxon>
        <taxon>Gunneridae</taxon>
        <taxon>Pentapetalae</taxon>
        <taxon>asterids</taxon>
        <taxon>lamiids</taxon>
        <taxon>Solanales</taxon>
        <taxon>Solanaceae</taxon>
        <taxon>Solanoideae</taxon>
        <taxon>Datureae</taxon>
        <taxon>Datura</taxon>
    </lineage>
</organism>
<feature type="compositionally biased region" description="Basic residues" evidence="1">
    <location>
        <begin position="237"/>
        <end position="250"/>
    </location>
</feature>
<dbReference type="CDD" id="cd19756">
    <property type="entry name" value="Bbox2"/>
    <property type="match status" value="1"/>
</dbReference>
<comment type="caution">
    <text evidence="2">The sequence shown here is derived from an EMBL/GenBank/DDBJ whole genome shotgun (WGS) entry which is preliminary data.</text>
</comment>
<protein>
    <recommendedName>
        <fullName evidence="4">PLATZ transcription factor family protein</fullName>
    </recommendedName>
</protein>
<dbReference type="EMBL" id="JACEIK010000700">
    <property type="protein sequence ID" value="MCD7461121.1"/>
    <property type="molecule type" value="Genomic_DNA"/>
</dbReference>
<dbReference type="InterPro" id="IPR006734">
    <property type="entry name" value="PLATZ"/>
</dbReference>
<sequence length="250" mass="28740">MVSQVVRMRNDEVGPAWLKPLLKANYFHTCAVHGDSNKNECNMYCLDCMGSALCSYCLSNHKDHRVVQIRRSSYHNVVRVNEIQRYIDISCIQTYIINSAKIVFLNERPQPRPGKGVTNTCEICGRSLLDSFRFCSLGCKLNGIRRGSGDKELTFRVKVKTNQGFEYSDESSTPKKKQRRDRVMFGFRHLNIEGGRHMHTYSDDKSNINSADDDEEDNVHMIHSISPDTPPIYNHRNSSRRKGIPHRAPF</sequence>
<accession>A0ABS8SQG2</accession>
<evidence type="ECO:0008006" key="4">
    <source>
        <dbReference type="Google" id="ProtNLM"/>
    </source>
</evidence>
<proteinExistence type="predicted"/>
<dbReference type="Proteomes" id="UP000823775">
    <property type="component" value="Unassembled WGS sequence"/>
</dbReference>
<dbReference type="Pfam" id="PF04640">
    <property type="entry name" value="PLATZ"/>
    <property type="match status" value="1"/>
</dbReference>
<reference evidence="2 3" key="1">
    <citation type="journal article" date="2021" name="BMC Genomics">
        <title>Datura genome reveals duplications of psychoactive alkaloid biosynthetic genes and high mutation rate following tissue culture.</title>
        <authorList>
            <person name="Rajewski A."/>
            <person name="Carter-House D."/>
            <person name="Stajich J."/>
            <person name="Litt A."/>
        </authorList>
    </citation>
    <scope>NUCLEOTIDE SEQUENCE [LARGE SCALE GENOMIC DNA]</scope>
    <source>
        <strain evidence="2">AR-01</strain>
    </source>
</reference>
<feature type="region of interest" description="Disordered" evidence="1">
    <location>
        <begin position="223"/>
        <end position="250"/>
    </location>
</feature>
<gene>
    <name evidence="2" type="ORF">HAX54_045331</name>
</gene>
<name>A0ABS8SQG2_DATST</name>